<organism evidence="1 2">
    <name type="scientific">Catenulispora subtropica</name>
    <dbReference type="NCBI Taxonomy" id="450798"/>
    <lineage>
        <taxon>Bacteria</taxon>
        <taxon>Bacillati</taxon>
        <taxon>Actinomycetota</taxon>
        <taxon>Actinomycetes</taxon>
        <taxon>Catenulisporales</taxon>
        <taxon>Catenulisporaceae</taxon>
        <taxon>Catenulispora</taxon>
    </lineage>
</organism>
<name>A0ABP5CKB8_9ACTN</name>
<protein>
    <submittedName>
        <fullName evidence="1">Uncharacterized protein</fullName>
    </submittedName>
</protein>
<gene>
    <name evidence="1" type="ORF">GCM10009838_19950</name>
</gene>
<proteinExistence type="predicted"/>
<dbReference type="Proteomes" id="UP001499854">
    <property type="component" value="Unassembled WGS sequence"/>
</dbReference>
<reference evidence="2" key="1">
    <citation type="journal article" date="2019" name="Int. J. Syst. Evol. Microbiol.">
        <title>The Global Catalogue of Microorganisms (GCM) 10K type strain sequencing project: providing services to taxonomists for standard genome sequencing and annotation.</title>
        <authorList>
            <consortium name="The Broad Institute Genomics Platform"/>
            <consortium name="The Broad Institute Genome Sequencing Center for Infectious Disease"/>
            <person name="Wu L."/>
            <person name="Ma J."/>
        </authorList>
    </citation>
    <scope>NUCLEOTIDE SEQUENCE [LARGE SCALE GENOMIC DNA]</scope>
    <source>
        <strain evidence="2">JCM 16013</strain>
    </source>
</reference>
<sequence>MVGTDELGVVGTDELGVVGTEVTEELGVVGGVVSPPEHGALSMVQVLGAAPVDPVFVNSIPTAEAEAPAASGPAQVGLSRR</sequence>
<dbReference type="EMBL" id="BAAAQM010000008">
    <property type="protein sequence ID" value="GAA1962972.1"/>
    <property type="molecule type" value="Genomic_DNA"/>
</dbReference>
<comment type="caution">
    <text evidence="1">The sequence shown here is derived from an EMBL/GenBank/DDBJ whole genome shotgun (WGS) entry which is preliminary data.</text>
</comment>
<accession>A0ABP5CKB8</accession>
<evidence type="ECO:0000313" key="2">
    <source>
        <dbReference type="Proteomes" id="UP001499854"/>
    </source>
</evidence>
<keyword evidence="2" id="KW-1185">Reference proteome</keyword>
<evidence type="ECO:0000313" key="1">
    <source>
        <dbReference type="EMBL" id="GAA1962972.1"/>
    </source>
</evidence>